<dbReference type="PROSITE" id="PS50090">
    <property type="entry name" value="MYB_LIKE"/>
    <property type="match status" value="1"/>
</dbReference>
<evidence type="ECO:0000256" key="1">
    <source>
        <dbReference type="SAM" id="MobiDB-lite"/>
    </source>
</evidence>
<feature type="region of interest" description="Disordered" evidence="1">
    <location>
        <begin position="200"/>
        <end position="222"/>
    </location>
</feature>
<feature type="compositionally biased region" description="Polar residues" evidence="1">
    <location>
        <begin position="203"/>
        <end position="217"/>
    </location>
</feature>
<dbReference type="SUPFAM" id="SSF46689">
    <property type="entry name" value="Homeodomain-like"/>
    <property type="match status" value="1"/>
</dbReference>
<reference evidence="2 3" key="1">
    <citation type="journal article" date="2007" name="Science">
        <title>Genomic minimalism in the early diverging intestinal parasite Giardia lamblia.</title>
        <authorList>
            <person name="Morrison H.G."/>
            <person name="McArthur A.G."/>
            <person name="Gillin F.D."/>
            <person name="Aley S.B."/>
            <person name="Adam R.D."/>
            <person name="Olsen G.J."/>
            <person name="Best A.A."/>
            <person name="Cande W.Z."/>
            <person name="Chen F."/>
            <person name="Cipriano M.J."/>
            <person name="Davids B.J."/>
            <person name="Dawson S.C."/>
            <person name="Elmendorf H.G."/>
            <person name="Hehl A.B."/>
            <person name="Holder M.E."/>
            <person name="Huse S.M."/>
            <person name="Kim U.U."/>
            <person name="Lasek-Nesselquist E."/>
            <person name="Manning G."/>
            <person name="Nigam A."/>
            <person name="Nixon J.E."/>
            <person name="Palm D."/>
            <person name="Passamaneck N.E."/>
            <person name="Prabhu A."/>
            <person name="Reich C.I."/>
            <person name="Reiner D.S."/>
            <person name="Samuelson J."/>
            <person name="Svard S.G."/>
            <person name="Sogin M.L."/>
        </authorList>
    </citation>
    <scope>NUCLEOTIDE SEQUENCE [LARGE SCALE GENOMIC DNA]</scope>
    <source>
        <strain evidence="2 3">WB C6</strain>
    </source>
</reference>
<dbReference type="GO" id="GO:0003677">
    <property type="term" value="F:DNA binding"/>
    <property type="evidence" value="ECO:0007669"/>
    <property type="project" value="UniProtKB-KW"/>
</dbReference>
<dbReference type="InterPro" id="IPR009057">
    <property type="entry name" value="Homeodomain-like_sf"/>
</dbReference>
<proteinExistence type="predicted"/>
<dbReference type="PROSITE" id="PS51294">
    <property type="entry name" value="HTH_MYB"/>
    <property type="match status" value="1"/>
</dbReference>
<dbReference type="KEGG" id="gla:GL50803_0088059"/>
<evidence type="ECO:0000313" key="3">
    <source>
        <dbReference type="Proteomes" id="UP000001548"/>
    </source>
</evidence>
<organism evidence="2 3">
    <name type="scientific">Giardia intestinalis (strain ATCC 50803 / WB clone C6)</name>
    <name type="common">Giardia lamblia</name>
    <dbReference type="NCBI Taxonomy" id="184922"/>
    <lineage>
        <taxon>Eukaryota</taxon>
        <taxon>Metamonada</taxon>
        <taxon>Diplomonadida</taxon>
        <taxon>Hexamitidae</taxon>
        <taxon>Giardiinae</taxon>
        <taxon>Giardia</taxon>
    </lineage>
</organism>
<dbReference type="EMBL" id="AACB03000003">
    <property type="protein sequence ID" value="KAE8302902.1"/>
    <property type="molecule type" value="Genomic_DNA"/>
</dbReference>
<dbReference type="SMART" id="SM00717">
    <property type="entry name" value="SANT"/>
    <property type="match status" value="1"/>
</dbReference>
<dbReference type="OMA" id="QYVAYYP"/>
<gene>
    <name evidence="2" type="ORF">GL50803_0088059</name>
</gene>
<protein>
    <submittedName>
        <fullName evidence="2">Myb-like DNA-binding domain-containing protein</fullName>
    </submittedName>
</protein>
<dbReference type="VEuPathDB" id="GiardiaDB:GL50803_88059"/>
<evidence type="ECO:0000313" key="2">
    <source>
        <dbReference type="EMBL" id="KAE8302902.1"/>
    </source>
</evidence>
<dbReference type="AlphaFoldDB" id="A8B211"/>
<dbReference type="RefSeq" id="XP_001709878.1">
    <property type="nucleotide sequence ID" value="XM_001709826.1"/>
</dbReference>
<dbReference type="HOGENOM" id="CLU_904444_0_0_1"/>
<name>A8B211_GIAIC</name>
<dbReference type="InterPro" id="IPR001005">
    <property type="entry name" value="SANT/Myb"/>
</dbReference>
<dbReference type="GeneID" id="5702784"/>
<comment type="caution">
    <text evidence="2">The sequence shown here is derived from an EMBL/GenBank/DDBJ whole genome shotgun (WGS) entry which is preliminary data.</text>
</comment>
<dbReference type="InterPro" id="IPR017930">
    <property type="entry name" value="Myb_dom"/>
</dbReference>
<dbReference type="Gene3D" id="1.10.10.60">
    <property type="entry name" value="Homeodomain-like"/>
    <property type="match status" value="1"/>
</dbReference>
<accession>A8B211</accession>
<sequence>MTTTVKVSTASMKAQGAHPKRVGVTRKKWGLDEELLLLRLFKVYNRSWSQYVAYYPGRNATSIRNKYYTLTRRGDAYNRAIYGNVALDSEIIDFPPGPRSGKSSARSAPHQRVPSSNILDLSIISYKNVSPREDMLNNTPHCLTPDATDAFLGSDYNTNGGTPGTLPGTDCHDALSLERFSSSSDDGVTTPSLLTEPDFLADNYSNDGNVQSYNGTNPPARHTRSAVRSDKLMLPDYPPPGLLQAGHQGPLNLMFALPFQTVPYGSHYPLITHTFPVLSPIYHPTSLPGFQCPHPFKVSPPFGFPFNA</sequence>
<dbReference type="Proteomes" id="UP000001548">
    <property type="component" value="Unassembled WGS sequence"/>
</dbReference>
<keyword evidence="3" id="KW-1185">Reference proteome</keyword>